<dbReference type="PANTHER" id="PTHR40050">
    <property type="entry name" value="INNER SPORE COAT PROTEIN H"/>
    <property type="match status" value="1"/>
</dbReference>
<keyword evidence="4" id="KW-1185">Reference proteome</keyword>
<dbReference type="EMBL" id="MDJD01000046">
    <property type="protein sequence ID" value="OEK07694.1"/>
    <property type="molecule type" value="Genomic_DNA"/>
</dbReference>
<reference evidence="3 4" key="1">
    <citation type="submission" date="2016-05" db="EMBL/GenBank/DDBJ databases">
        <title>Draft Genome Sequence of Algibacter sp. Strain SK-16 Isolated from the Surface Water of Aburatsubo Inlet.</title>
        <authorList>
            <person name="Wong S.-K."/>
            <person name="Yoshizawa S."/>
            <person name="Nakajima Y."/>
            <person name="Ogura Y."/>
            <person name="Tetsuya H."/>
            <person name="Hamasaki K."/>
        </authorList>
    </citation>
    <scope>NUCLEOTIDE SEQUENCE [LARGE SCALE GENOMIC DNA]</scope>
    <source>
        <strain evidence="3 4">SK-16</strain>
    </source>
</reference>
<organism evidence="3 4">
    <name type="scientific">Flavivirga aquatica</name>
    <dbReference type="NCBI Taxonomy" id="1849968"/>
    <lineage>
        <taxon>Bacteria</taxon>
        <taxon>Pseudomonadati</taxon>
        <taxon>Bacteroidota</taxon>
        <taxon>Flavobacteriia</taxon>
        <taxon>Flavobacteriales</taxon>
        <taxon>Flavobacteriaceae</taxon>
        <taxon>Flavivirga</taxon>
    </lineage>
</organism>
<sequence>MNIPEDHFQIDETNSLIVSHIENIESYNDLSTYSDLILSLNTVNYTFSTVPNNINYTNSYIVNGSSKQYILYFTQLPIISIDTPNTILDDPKVLANFTYSDDEQVLTSNIGIELRGGSSRSYPKKTYDLEFWEDDNGEDTHNVQFKNLRSDDDWILDALYNEPLRLRSYTSSKLWLSMHTPYYLKDEPEAKAGANVEYVEMFLNGRYNGIYNISEQVDKKQLKLKSFKKGEIRGELYKGISWSGATKFSSISNYDNNNRVWSDYEMKYPKEDEATDWENPYNFTDFVMNSSNTDFTNNIWSKFNYDNYLDYFIFLNLLRATDNRGKNIYLAKYKADEPYYYVPWDLDGCFGTIWNGTNENITDDILTNGFHDRVIKLNLNNYETTIANKWFDYRNNILEENKLIESIEKQYQFLSENKIYERESIVYPNYNYNEQTLSYLISWLQNRLSFLDTYYGDLLSIDNINLNKTELSFSPNPAKTRIHINNTNKLINSEYKIYDFLGRQIDKGEINNNTISIEKLKLGNYIIILNNEAHKLVIK</sequence>
<dbReference type="Pfam" id="PF18962">
    <property type="entry name" value="Por_Secre_tail"/>
    <property type="match status" value="1"/>
</dbReference>
<dbReference type="Pfam" id="PF08757">
    <property type="entry name" value="CotH"/>
    <property type="match status" value="1"/>
</dbReference>
<dbReference type="NCBIfam" id="TIGR04183">
    <property type="entry name" value="Por_Secre_tail"/>
    <property type="match status" value="1"/>
</dbReference>
<keyword evidence="1" id="KW-0732">Signal</keyword>
<gene>
    <name evidence="3" type="ORF">A8C32_17090</name>
</gene>
<name>A0A1E5T8J7_9FLAO</name>
<proteinExistence type="predicted"/>
<accession>A0A1E5T8J7</accession>
<evidence type="ECO:0000259" key="2">
    <source>
        <dbReference type="Pfam" id="PF18962"/>
    </source>
</evidence>
<evidence type="ECO:0000313" key="3">
    <source>
        <dbReference type="EMBL" id="OEK07694.1"/>
    </source>
</evidence>
<dbReference type="InterPro" id="IPR014867">
    <property type="entry name" value="Spore_coat_CotH_CotH2/3/7"/>
</dbReference>
<evidence type="ECO:0000313" key="4">
    <source>
        <dbReference type="Proteomes" id="UP000095713"/>
    </source>
</evidence>
<dbReference type="AlphaFoldDB" id="A0A1E5T8J7"/>
<comment type="caution">
    <text evidence="3">The sequence shown here is derived from an EMBL/GenBank/DDBJ whole genome shotgun (WGS) entry which is preliminary data.</text>
</comment>
<evidence type="ECO:0000256" key="1">
    <source>
        <dbReference type="ARBA" id="ARBA00022729"/>
    </source>
</evidence>
<dbReference type="STRING" id="1849968.A8C32_17090"/>
<protein>
    <recommendedName>
        <fullName evidence="2">Secretion system C-terminal sorting domain-containing protein</fullName>
    </recommendedName>
</protein>
<dbReference type="Proteomes" id="UP000095713">
    <property type="component" value="Unassembled WGS sequence"/>
</dbReference>
<dbReference type="InterPro" id="IPR026444">
    <property type="entry name" value="Secre_tail"/>
</dbReference>
<dbReference type="PANTHER" id="PTHR40050:SF1">
    <property type="entry name" value="INNER SPORE COAT PROTEIN H"/>
    <property type="match status" value="1"/>
</dbReference>
<feature type="domain" description="Secretion system C-terminal sorting" evidence="2">
    <location>
        <begin position="475"/>
        <end position="537"/>
    </location>
</feature>